<sequence>VSLLNIVVELKKCCNHPFLFESADHGYGGDISTNDSSKLERIILSSGKLVILDKLLVRLHKTKHRVLIFSQMVRMLDILSQYMSLRGFQFQRLDGSTKAELRQQAMDHFNAPGSDDFCFLLSTRAGGLGINLATADTVIIFDSDWNPQNDLQAMSRAHRIGQQEVVNIYRFVTSKSVEEDILERAKKKMVLDHLVIQKLNAEGRLEKKEAKKGSYFDKNELSAILRFGAEELFKEDNDEESKKRLLSMDIDEILERAEKVEEKEAEGEDGNELLGAFKVANFCSAEDDGSFWSRWIKPDAVTEAEEALAPRAARNIKSYKEDNQPERSNERSNKRKKKGLEASEPQERVQKRRKADYSTPLASMIEGASAQVREWSHGNLPKRDALRFSRVVMKFGNLNQIDLIVEEVGGTVAAAPPEEQIELFDALVEGCREAVEVGNLDPKGPLLDFFGAAVKANDLLSRVQVLQLLAKRISRYENPIAQFRVLTDLKPSNWSKGCGWNQIDDARLLLGIHFHGFGNWEKIRLDERLGLSKKIAPAELQHHETFLPRAPNLKERANALLEMELAAVGGKNANAKGGRKASKKERENVLNFSAARGRDKKVKPGSVMVSVQTNKNRPQRPQRVEQLAKEEGEMSDNEELCEQFKEVKWMEWCEEVMFDEIKTLKRLNKLQTTSADLPKEKIYSKLKQEQEEDAGVGPSHANGAAYGSVDKDGDSNNFPPLSRNFERQRGYKNASAYPMSEPINRGHDAGKFEAWKRRRRAEADIQPQFQPPLQRPISNGTRLSDPNSLGILGAGPADNRPFIERPLRARQTGFTPKQNFTSEVKTEKLLLSPMNVGGVKRDYPKAVDRYVRPTCQVILSRGIPIGTRPLHTLPRKEKKDNRIAGWKFRELEYGYFAIIWGKMDYFYGPGRNHLFVPGPVNIPESVLRAMNRNNEDYRSPAVPAMTKTLLEDVKKIFKTTSGTPFIIPTTGTGAWESALTNTLSPGDRTVSFLIGQFSLLWIDQQKRLGFNVDVVESDWGQGANLDILASKLAEDTAHTIKAVCIVHNETATGVTNNLAKVRKILDDYRHPALFLVDGVSSICALDFRMDEWGVDVALTGSQKALSLPTGMGIVCASPKALEASETAKSFRVFFDWKDYLKFYKLGTFWPYTPSIQLLYGLREALDLLFVEGLDNVIARHARLGKATRLAVEAWGLKNFAIAGLPCRSGDDTQGCWLPCKVGKWSSSCLCFSAEQYPSDRFQDLIHIPSIEDGSSEVHLGQTHVMGFVTGQLVQPYQDRQNEGMLLIFTEFSPMADPSFEPGHPGESAVELGRIVDRGLRESRAVDTESLCVLSGKLVWAIRIDLHILDNGGNLVDAANIAALAALLTFRRPECTLGGDDGQEVTVHPPEEREPLPLIVHHLPIAITFAFLGSQGKMVVDPTHSEEAVMGGRMTVTVNAIGDICSIQKAGGEGVPQSVIMHCLQLASMSAESITKKINNAVEAYSTERALRKIKRHPTSAAGNVSVAGSDVKEQNKTVEQVGGSELSRHHMERLRVVSEETCSSRSNDNDGDIKSSEQGGTSRGESNAVSFLGGTSSWDPYLKGVDDDSLKANVASRGISAQHMEQKESKENSPKMDTEKPTEDIKQATLATDTSGTALETNGEKTLKDAVKPKNKRRKRASSMNAS</sequence>
<reference evidence="1 2" key="1">
    <citation type="journal article" date="2024" name="Plant Biotechnol. J.">
        <title>Genome and CRISPR/Cas9 system of a widespread forest tree (Populus alba) in the world.</title>
        <authorList>
            <person name="Liu Y.J."/>
            <person name="Jiang P.F."/>
            <person name="Han X.M."/>
            <person name="Li X.Y."/>
            <person name="Wang H.M."/>
            <person name="Wang Y.J."/>
            <person name="Wang X.X."/>
            <person name="Zeng Q.Y."/>
        </authorList>
    </citation>
    <scope>NUCLEOTIDE SEQUENCE [LARGE SCALE GENOMIC DNA]</scope>
    <source>
        <strain evidence="2">cv. PAL-ZL1</strain>
    </source>
</reference>
<accession>A0ACC4D1B5</accession>
<name>A0ACC4D1B5_POPAL</name>
<feature type="non-terminal residue" evidence="1">
    <location>
        <position position="1"/>
    </location>
</feature>
<evidence type="ECO:0000313" key="2">
    <source>
        <dbReference type="Proteomes" id="UP000309997"/>
    </source>
</evidence>
<gene>
    <name evidence="1" type="ORF">D5086_002292</name>
</gene>
<protein>
    <submittedName>
        <fullName evidence="1">Uncharacterized protein</fullName>
    </submittedName>
</protein>
<keyword evidence="2" id="KW-1185">Reference proteome</keyword>
<dbReference type="Proteomes" id="UP000309997">
    <property type="component" value="Unassembled WGS sequence"/>
</dbReference>
<comment type="caution">
    <text evidence="1">The sequence shown here is derived from an EMBL/GenBank/DDBJ whole genome shotgun (WGS) entry which is preliminary data.</text>
</comment>
<proteinExistence type="predicted"/>
<evidence type="ECO:0000313" key="1">
    <source>
        <dbReference type="EMBL" id="KAL3611272.1"/>
    </source>
</evidence>
<dbReference type="EMBL" id="RCHU02000001">
    <property type="protein sequence ID" value="KAL3611272.1"/>
    <property type="molecule type" value="Genomic_DNA"/>
</dbReference>
<organism evidence="1 2">
    <name type="scientific">Populus alba</name>
    <name type="common">White poplar</name>
    <dbReference type="NCBI Taxonomy" id="43335"/>
    <lineage>
        <taxon>Eukaryota</taxon>
        <taxon>Viridiplantae</taxon>
        <taxon>Streptophyta</taxon>
        <taxon>Embryophyta</taxon>
        <taxon>Tracheophyta</taxon>
        <taxon>Spermatophyta</taxon>
        <taxon>Magnoliopsida</taxon>
        <taxon>eudicotyledons</taxon>
        <taxon>Gunneridae</taxon>
        <taxon>Pentapetalae</taxon>
        <taxon>rosids</taxon>
        <taxon>fabids</taxon>
        <taxon>Malpighiales</taxon>
        <taxon>Salicaceae</taxon>
        <taxon>Saliceae</taxon>
        <taxon>Populus</taxon>
    </lineage>
</organism>